<dbReference type="InterPro" id="IPR003715">
    <property type="entry name" value="Poly_export_N"/>
</dbReference>
<keyword evidence="4" id="KW-1134">Transmembrane beta strand</keyword>
<evidence type="ECO:0000256" key="4">
    <source>
        <dbReference type="ARBA" id="ARBA00022452"/>
    </source>
</evidence>
<dbReference type="PANTHER" id="PTHR33619">
    <property type="entry name" value="POLYSACCHARIDE EXPORT PROTEIN GFCE-RELATED"/>
    <property type="match status" value="1"/>
</dbReference>
<evidence type="ECO:0000256" key="3">
    <source>
        <dbReference type="ARBA" id="ARBA00022448"/>
    </source>
</evidence>
<keyword evidence="11" id="KW-0472">Membrane</keyword>
<keyword evidence="6" id="KW-0812">Transmembrane</keyword>
<feature type="compositionally biased region" description="Basic and acidic residues" evidence="15">
    <location>
        <begin position="46"/>
        <end position="56"/>
    </location>
</feature>
<reference evidence="18 19" key="1">
    <citation type="submission" date="2018-07" db="EMBL/GenBank/DDBJ databases">
        <title>Rhodosalinus sp. strain E84T genomic sequence and assembly.</title>
        <authorList>
            <person name="Liu Z.-W."/>
            <person name="Lu D.-C."/>
        </authorList>
    </citation>
    <scope>NUCLEOTIDE SEQUENCE [LARGE SCALE GENOMIC DNA]</scope>
    <source>
        <strain evidence="18 19">E84</strain>
    </source>
</reference>
<evidence type="ECO:0000313" key="19">
    <source>
        <dbReference type="Proteomes" id="UP000253370"/>
    </source>
</evidence>
<comment type="similarity">
    <text evidence="2">Belongs to the BexD/CtrA/VexA family.</text>
</comment>
<dbReference type="InterPro" id="IPR049712">
    <property type="entry name" value="Poly_export"/>
</dbReference>
<keyword evidence="9" id="KW-0406">Ion transport</keyword>
<dbReference type="PANTHER" id="PTHR33619:SF3">
    <property type="entry name" value="POLYSACCHARIDE EXPORT PROTEIN GFCE-RELATED"/>
    <property type="match status" value="1"/>
</dbReference>
<dbReference type="Gene3D" id="3.30.1950.10">
    <property type="entry name" value="wza like domain"/>
    <property type="match status" value="1"/>
</dbReference>
<dbReference type="Pfam" id="PF02563">
    <property type="entry name" value="Poly_export"/>
    <property type="match status" value="1"/>
</dbReference>
<sequence length="415" mass="45555">MTISSQSVLMANRAPYTPQRLPQAFYETASGAGQMRQPAALPDAPRVPDARYREPVLRPPPPLEPAPYRIGVGDVVLLATKSAGSTVEQLSGLLAAQTQRQGFTVRDDGTISIPDVGAPRIGGLTLEEAENELFEMLLANGMNPAFSLEVQDFNAHKVVVGGAVGSPSVVPITLQPLTLRLAIAAAGGLAVPDTRFATIRIFRNGSLYEIPVAEFDDDADLQDTILRSGDAVFVDLTYDYDRALEYFRQQIDVIALERQSRQQAFQELQAEIAFRQAALNERRSNFQTRLDLGAEARDYVYLSGEIANQTRLPLPFGQKASLADILFEAGGFDVTTGNPSHIYVLRPSPEPEEFGAVTAWHLDARNPAAFTLAARFEMRPDDVVFIEEQPITRWNRALRQFFPVLINTARSALGD</sequence>
<dbReference type="GO" id="GO:0006811">
    <property type="term" value="P:monoatomic ion transport"/>
    <property type="evidence" value="ECO:0007669"/>
    <property type="project" value="UniProtKB-KW"/>
</dbReference>
<dbReference type="AlphaFoldDB" id="A0A365UCX9"/>
<proteinExistence type="inferred from homology"/>
<dbReference type="Gene3D" id="3.10.560.10">
    <property type="entry name" value="Outer membrane lipoprotein wza domain like"/>
    <property type="match status" value="2"/>
</dbReference>
<feature type="domain" description="SLBB" evidence="17">
    <location>
        <begin position="157"/>
        <end position="234"/>
    </location>
</feature>
<evidence type="ECO:0000256" key="12">
    <source>
        <dbReference type="ARBA" id="ARBA00023139"/>
    </source>
</evidence>
<comment type="subcellular location">
    <subcellularLocation>
        <location evidence="1">Cell outer membrane</location>
        <topology evidence="1">Multi-pass membrane protein</topology>
    </subcellularLocation>
</comment>
<dbReference type="Pfam" id="PF22461">
    <property type="entry name" value="SLBB_2"/>
    <property type="match status" value="1"/>
</dbReference>
<keyword evidence="7" id="KW-0732">Signal</keyword>
<keyword evidence="5 18" id="KW-0762">Sugar transport</keyword>
<evidence type="ECO:0000256" key="7">
    <source>
        <dbReference type="ARBA" id="ARBA00022729"/>
    </source>
</evidence>
<dbReference type="InterPro" id="IPR054765">
    <property type="entry name" value="SLBB_dom"/>
</dbReference>
<gene>
    <name evidence="18" type="ORF">DRV85_03555</name>
</gene>
<dbReference type="GO" id="GO:0015288">
    <property type="term" value="F:porin activity"/>
    <property type="evidence" value="ECO:0007669"/>
    <property type="project" value="UniProtKB-KW"/>
</dbReference>
<evidence type="ECO:0000256" key="2">
    <source>
        <dbReference type="ARBA" id="ARBA00009450"/>
    </source>
</evidence>
<comment type="caution">
    <text evidence="18">The sequence shown here is derived from an EMBL/GenBank/DDBJ whole genome shotgun (WGS) entry which is preliminary data.</text>
</comment>
<dbReference type="OrthoDB" id="9808421at2"/>
<evidence type="ECO:0000313" key="18">
    <source>
        <dbReference type="EMBL" id="RBI87232.1"/>
    </source>
</evidence>
<evidence type="ECO:0000256" key="11">
    <source>
        <dbReference type="ARBA" id="ARBA00023136"/>
    </source>
</evidence>
<dbReference type="GO" id="GO:0015159">
    <property type="term" value="F:polysaccharide transmembrane transporter activity"/>
    <property type="evidence" value="ECO:0007669"/>
    <property type="project" value="InterPro"/>
</dbReference>
<evidence type="ECO:0000256" key="1">
    <source>
        <dbReference type="ARBA" id="ARBA00004571"/>
    </source>
</evidence>
<evidence type="ECO:0000256" key="8">
    <source>
        <dbReference type="ARBA" id="ARBA00023047"/>
    </source>
</evidence>
<evidence type="ECO:0000256" key="13">
    <source>
        <dbReference type="ARBA" id="ARBA00023237"/>
    </source>
</evidence>
<keyword evidence="13" id="KW-0998">Cell outer membrane</keyword>
<keyword evidence="14" id="KW-0449">Lipoprotein</keyword>
<dbReference type="GO" id="GO:0009279">
    <property type="term" value="C:cell outer membrane"/>
    <property type="evidence" value="ECO:0007669"/>
    <property type="project" value="UniProtKB-SubCell"/>
</dbReference>
<evidence type="ECO:0000256" key="14">
    <source>
        <dbReference type="ARBA" id="ARBA00023288"/>
    </source>
</evidence>
<keyword evidence="12" id="KW-0564">Palmitate</keyword>
<dbReference type="Proteomes" id="UP000253370">
    <property type="component" value="Unassembled WGS sequence"/>
</dbReference>
<evidence type="ECO:0000259" key="16">
    <source>
        <dbReference type="Pfam" id="PF02563"/>
    </source>
</evidence>
<keyword evidence="10" id="KW-0626">Porin</keyword>
<keyword evidence="8" id="KW-0625">Polysaccharide transport</keyword>
<evidence type="ECO:0000256" key="10">
    <source>
        <dbReference type="ARBA" id="ARBA00023114"/>
    </source>
</evidence>
<evidence type="ECO:0000256" key="5">
    <source>
        <dbReference type="ARBA" id="ARBA00022597"/>
    </source>
</evidence>
<feature type="region of interest" description="Disordered" evidence="15">
    <location>
        <begin position="31"/>
        <end position="60"/>
    </location>
</feature>
<feature type="domain" description="Polysaccharide export protein N-terminal" evidence="16">
    <location>
        <begin position="65"/>
        <end position="150"/>
    </location>
</feature>
<evidence type="ECO:0000259" key="17">
    <source>
        <dbReference type="Pfam" id="PF22461"/>
    </source>
</evidence>
<evidence type="ECO:0000256" key="6">
    <source>
        <dbReference type="ARBA" id="ARBA00022692"/>
    </source>
</evidence>
<organism evidence="18 19">
    <name type="scientific">Rhodosalinus halophilus</name>
    <dbReference type="NCBI Taxonomy" id="2259333"/>
    <lineage>
        <taxon>Bacteria</taxon>
        <taxon>Pseudomonadati</taxon>
        <taxon>Pseudomonadota</taxon>
        <taxon>Alphaproteobacteria</taxon>
        <taxon>Rhodobacterales</taxon>
        <taxon>Paracoccaceae</taxon>
        <taxon>Rhodosalinus</taxon>
    </lineage>
</organism>
<keyword evidence="19" id="KW-1185">Reference proteome</keyword>
<dbReference type="EMBL" id="QNTQ01000002">
    <property type="protein sequence ID" value="RBI87232.1"/>
    <property type="molecule type" value="Genomic_DNA"/>
</dbReference>
<name>A0A365UCX9_9RHOB</name>
<evidence type="ECO:0000256" key="9">
    <source>
        <dbReference type="ARBA" id="ARBA00023065"/>
    </source>
</evidence>
<accession>A0A365UCX9</accession>
<evidence type="ECO:0000256" key="15">
    <source>
        <dbReference type="SAM" id="MobiDB-lite"/>
    </source>
</evidence>
<dbReference type="GO" id="GO:0046930">
    <property type="term" value="C:pore complex"/>
    <property type="evidence" value="ECO:0007669"/>
    <property type="project" value="UniProtKB-KW"/>
</dbReference>
<keyword evidence="3" id="KW-0813">Transport</keyword>
<protein>
    <submittedName>
        <fullName evidence="18">Sugar transporter</fullName>
    </submittedName>
</protein>